<dbReference type="InterPro" id="IPR036390">
    <property type="entry name" value="WH_DNA-bd_sf"/>
</dbReference>
<dbReference type="AlphaFoldDB" id="A0A3E1R9R4"/>
<dbReference type="PROSITE" id="PS50931">
    <property type="entry name" value="HTH_LYSR"/>
    <property type="match status" value="1"/>
</dbReference>
<feature type="domain" description="HTH lysR-type" evidence="5">
    <location>
        <begin position="9"/>
        <end position="66"/>
    </location>
</feature>
<proteinExistence type="inferred from homology"/>
<protein>
    <submittedName>
        <fullName evidence="6">LysR family transcriptional regulator</fullName>
    </submittedName>
</protein>
<dbReference type="InterPro" id="IPR005119">
    <property type="entry name" value="LysR_subst-bd"/>
</dbReference>
<evidence type="ECO:0000259" key="5">
    <source>
        <dbReference type="PROSITE" id="PS50931"/>
    </source>
</evidence>
<keyword evidence="3" id="KW-0238">DNA-binding</keyword>
<evidence type="ECO:0000256" key="4">
    <source>
        <dbReference type="ARBA" id="ARBA00023163"/>
    </source>
</evidence>
<dbReference type="RefSeq" id="WP_117178838.1">
    <property type="nucleotide sequence ID" value="NZ_QFZK01000010.1"/>
</dbReference>
<dbReference type="GO" id="GO:0043565">
    <property type="term" value="F:sequence-specific DNA binding"/>
    <property type="evidence" value="ECO:0007669"/>
    <property type="project" value="TreeGrafter"/>
</dbReference>
<dbReference type="Proteomes" id="UP000260665">
    <property type="component" value="Unassembled WGS sequence"/>
</dbReference>
<dbReference type="SUPFAM" id="SSF53850">
    <property type="entry name" value="Periplasmic binding protein-like II"/>
    <property type="match status" value="1"/>
</dbReference>
<dbReference type="PRINTS" id="PR00039">
    <property type="entry name" value="HTHLYSR"/>
</dbReference>
<dbReference type="Pfam" id="PF03466">
    <property type="entry name" value="LysR_substrate"/>
    <property type="match status" value="1"/>
</dbReference>
<comment type="similarity">
    <text evidence="1">Belongs to the LysR transcriptional regulatory family.</text>
</comment>
<keyword evidence="2" id="KW-0805">Transcription regulation</keyword>
<gene>
    <name evidence="6" type="ORF">DIC66_15370</name>
</gene>
<evidence type="ECO:0000256" key="2">
    <source>
        <dbReference type="ARBA" id="ARBA00023015"/>
    </source>
</evidence>
<dbReference type="PANTHER" id="PTHR30537:SF3">
    <property type="entry name" value="TRANSCRIPTIONAL REGULATORY PROTEIN"/>
    <property type="match status" value="1"/>
</dbReference>
<organism evidence="6 7">
    <name type="scientific">Rhodoferax lacus</name>
    <dbReference type="NCBI Taxonomy" id="2184758"/>
    <lineage>
        <taxon>Bacteria</taxon>
        <taxon>Pseudomonadati</taxon>
        <taxon>Pseudomonadota</taxon>
        <taxon>Betaproteobacteria</taxon>
        <taxon>Burkholderiales</taxon>
        <taxon>Comamonadaceae</taxon>
        <taxon>Rhodoferax</taxon>
    </lineage>
</organism>
<keyword evidence="7" id="KW-1185">Reference proteome</keyword>
<reference evidence="6 7" key="1">
    <citation type="submission" date="2018-05" db="EMBL/GenBank/DDBJ databases">
        <title>Rhodoferax soyangensis sp.nov., isolated from an oligotrophic freshwater lake.</title>
        <authorList>
            <person name="Park M."/>
        </authorList>
    </citation>
    <scope>NUCLEOTIDE SEQUENCE [LARGE SCALE GENOMIC DNA]</scope>
    <source>
        <strain evidence="6 7">IMCC26218</strain>
    </source>
</reference>
<dbReference type="SUPFAM" id="SSF46785">
    <property type="entry name" value="Winged helix' DNA-binding domain"/>
    <property type="match status" value="1"/>
</dbReference>
<evidence type="ECO:0000313" key="7">
    <source>
        <dbReference type="Proteomes" id="UP000260665"/>
    </source>
</evidence>
<dbReference type="InterPro" id="IPR000847">
    <property type="entry name" value="LysR_HTH_N"/>
</dbReference>
<dbReference type="Gene3D" id="1.10.10.10">
    <property type="entry name" value="Winged helix-like DNA-binding domain superfamily/Winged helix DNA-binding domain"/>
    <property type="match status" value="1"/>
</dbReference>
<dbReference type="Gene3D" id="3.40.190.290">
    <property type="match status" value="1"/>
</dbReference>
<keyword evidence="4" id="KW-0804">Transcription</keyword>
<dbReference type="GO" id="GO:0006351">
    <property type="term" value="P:DNA-templated transcription"/>
    <property type="evidence" value="ECO:0007669"/>
    <property type="project" value="TreeGrafter"/>
</dbReference>
<dbReference type="EMBL" id="QFZK01000010">
    <property type="protein sequence ID" value="RFO96095.1"/>
    <property type="molecule type" value="Genomic_DNA"/>
</dbReference>
<dbReference type="InterPro" id="IPR058163">
    <property type="entry name" value="LysR-type_TF_proteobact-type"/>
</dbReference>
<name>A0A3E1R9R4_9BURK</name>
<evidence type="ECO:0000256" key="1">
    <source>
        <dbReference type="ARBA" id="ARBA00009437"/>
    </source>
</evidence>
<accession>A0A3E1R9R4</accession>
<dbReference type="PANTHER" id="PTHR30537">
    <property type="entry name" value="HTH-TYPE TRANSCRIPTIONAL REGULATOR"/>
    <property type="match status" value="1"/>
</dbReference>
<sequence length="299" mass="32368">MASSPHHGFDWNLARSFLAALDHGSLLGAARVLRSSQPTVGRHIAELEGQLGVVLFERTGRGLVPTAVGTQLAQSARAMESGAQELARTLSGAQAQTAGTVRITASGPVAAFLLPPVLAQMRQALPEIQVELVASNQVSNLLRREADIAIRMLRPDQSTLVARKLGAVRLCVCAHKDYLARHPALRQPSDLLAHTLIGSDTDTAILDGFKALGHPVARTQFALRCDDFVVQWQAVRAAVGVGFAAEYMLRTDPQVLAVLVGQLQIPPLPMWLAVHREIRTNRRIRAVYDFLAKSLPDLI</sequence>
<comment type="caution">
    <text evidence="6">The sequence shown here is derived from an EMBL/GenBank/DDBJ whole genome shotgun (WGS) entry which is preliminary data.</text>
</comment>
<evidence type="ECO:0000313" key="6">
    <source>
        <dbReference type="EMBL" id="RFO96095.1"/>
    </source>
</evidence>
<dbReference type="GO" id="GO:0003700">
    <property type="term" value="F:DNA-binding transcription factor activity"/>
    <property type="evidence" value="ECO:0007669"/>
    <property type="project" value="InterPro"/>
</dbReference>
<dbReference type="InterPro" id="IPR036388">
    <property type="entry name" value="WH-like_DNA-bd_sf"/>
</dbReference>
<dbReference type="OrthoDB" id="9072091at2"/>
<evidence type="ECO:0000256" key="3">
    <source>
        <dbReference type="ARBA" id="ARBA00023125"/>
    </source>
</evidence>
<dbReference type="Pfam" id="PF00126">
    <property type="entry name" value="HTH_1"/>
    <property type="match status" value="1"/>
</dbReference>